<evidence type="ECO:0000313" key="11">
    <source>
        <dbReference type="Proteomes" id="UP000261080"/>
    </source>
</evidence>
<feature type="transmembrane region" description="Helical" evidence="9">
    <location>
        <begin position="189"/>
        <end position="212"/>
    </location>
</feature>
<dbReference type="PROSITE" id="PS51257">
    <property type="entry name" value="PROKAR_LIPOPROTEIN"/>
    <property type="match status" value="1"/>
</dbReference>
<dbReference type="Gene3D" id="1.20.1530.20">
    <property type="match status" value="1"/>
</dbReference>
<dbReference type="InterPro" id="IPR004684">
    <property type="entry name" value="2keto-3dGluconate_permease"/>
</dbReference>
<dbReference type="GO" id="GO:0015649">
    <property type="term" value="F:2-keto-3-deoxygluconate:proton symporter activity"/>
    <property type="evidence" value="ECO:0007669"/>
    <property type="project" value="InterPro"/>
</dbReference>
<dbReference type="OrthoDB" id="2833at2"/>
<dbReference type="GeneID" id="97194239"/>
<evidence type="ECO:0000256" key="8">
    <source>
        <dbReference type="ARBA" id="ARBA00023136"/>
    </source>
</evidence>
<dbReference type="AlphaFoldDB" id="A0A3E3K0Y7"/>
<feature type="transmembrane region" description="Helical" evidence="9">
    <location>
        <begin position="34"/>
        <end position="56"/>
    </location>
</feature>
<keyword evidence="7 9" id="KW-1133">Transmembrane helix</keyword>
<feature type="transmembrane region" description="Helical" evidence="9">
    <location>
        <begin position="102"/>
        <end position="124"/>
    </location>
</feature>
<evidence type="ECO:0000256" key="1">
    <source>
        <dbReference type="ARBA" id="ARBA00006430"/>
    </source>
</evidence>
<evidence type="ECO:0000256" key="4">
    <source>
        <dbReference type="ARBA" id="ARBA00022597"/>
    </source>
</evidence>
<keyword evidence="6" id="KW-0769">Symport</keyword>
<keyword evidence="8 9" id="KW-0472">Membrane</keyword>
<evidence type="ECO:0000313" key="10">
    <source>
        <dbReference type="EMBL" id="RGE86057.1"/>
    </source>
</evidence>
<dbReference type="Pfam" id="PF03812">
    <property type="entry name" value="KdgT"/>
    <property type="match status" value="1"/>
</dbReference>
<keyword evidence="5 9" id="KW-0812">Transmembrane</keyword>
<feature type="transmembrane region" description="Helical" evidence="9">
    <location>
        <begin position="136"/>
        <end position="155"/>
    </location>
</feature>
<feature type="transmembrane region" description="Helical" evidence="9">
    <location>
        <begin position="76"/>
        <end position="96"/>
    </location>
</feature>
<dbReference type="RefSeq" id="WP_024733844.1">
    <property type="nucleotide sequence ID" value="NZ_BAABYU010000001.1"/>
</dbReference>
<gene>
    <name evidence="10" type="ORF">DW016_11205</name>
</gene>
<name>A0A3E3K0Y7_9FIRM</name>
<feature type="transmembrane region" description="Helical" evidence="9">
    <location>
        <begin position="9"/>
        <end position="28"/>
    </location>
</feature>
<reference evidence="10 11" key="1">
    <citation type="submission" date="2018-08" db="EMBL/GenBank/DDBJ databases">
        <title>A genome reference for cultivated species of the human gut microbiota.</title>
        <authorList>
            <person name="Zou Y."/>
            <person name="Xue W."/>
            <person name="Luo G."/>
        </authorList>
    </citation>
    <scope>NUCLEOTIDE SEQUENCE [LARGE SCALE GENOMIC DNA]</scope>
    <source>
        <strain evidence="10 11">AF37-2AT</strain>
    </source>
</reference>
<dbReference type="Proteomes" id="UP000261080">
    <property type="component" value="Unassembled WGS sequence"/>
</dbReference>
<dbReference type="InterPro" id="IPR038770">
    <property type="entry name" value="Na+/solute_symporter_sf"/>
</dbReference>
<evidence type="ECO:0000256" key="7">
    <source>
        <dbReference type="ARBA" id="ARBA00022989"/>
    </source>
</evidence>
<evidence type="ECO:0000256" key="6">
    <source>
        <dbReference type="ARBA" id="ARBA00022847"/>
    </source>
</evidence>
<keyword evidence="2" id="KW-0813">Transport</keyword>
<feature type="transmembrane region" description="Helical" evidence="9">
    <location>
        <begin position="161"/>
        <end position="182"/>
    </location>
</feature>
<evidence type="ECO:0000256" key="9">
    <source>
        <dbReference type="SAM" id="Phobius"/>
    </source>
</evidence>
<keyword evidence="11" id="KW-1185">Reference proteome</keyword>
<evidence type="ECO:0000256" key="2">
    <source>
        <dbReference type="ARBA" id="ARBA00022448"/>
    </source>
</evidence>
<dbReference type="GO" id="GO:0016020">
    <property type="term" value="C:membrane"/>
    <property type="evidence" value="ECO:0007669"/>
    <property type="project" value="InterPro"/>
</dbReference>
<keyword evidence="3" id="KW-1003">Cell membrane</keyword>
<comment type="caution">
    <text evidence="10">The sequence shown here is derived from an EMBL/GenBank/DDBJ whole genome shotgun (WGS) entry which is preliminary data.</text>
</comment>
<comment type="similarity">
    <text evidence="1">Belongs to the KdgT transporter family.</text>
</comment>
<evidence type="ECO:0000256" key="3">
    <source>
        <dbReference type="ARBA" id="ARBA00022475"/>
    </source>
</evidence>
<keyword evidence="4" id="KW-0762">Sugar transport</keyword>
<dbReference type="EMBL" id="QVLX01000006">
    <property type="protein sequence ID" value="RGE86057.1"/>
    <property type="molecule type" value="Genomic_DNA"/>
</dbReference>
<sequence length="325" mass="33376">MIMNFLRRVPAGMMVVPLFLGCLVNTFVPDALQIGGITTATFSSAGGNCALGILLFCMGTKLRLKEMPAVLKRGGLLLVAKFAIGAILGILVGRIFGPAGILGISSMAIICAVTNSNGSVYYALMQTYGDDIDCACMPILAINDGPFLTLVALGASGLADIPIMSLVAALVPIIAGMILGNLDNKVTEFFGPVGDAIIPFTGFSLGAGIDLANVLKGGVSGIVLGLITIFIGGGFIYLCDHFIGRRPGYAAWAVATTAGNAVAVPAVIGTADPAWAEFVGTATVQVAASTVLSALLVPFIVSWWAKKFGCPKFPKEAKAEKASGK</sequence>
<organism evidence="10 11">
    <name type="scientific">Sellimonas intestinalis</name>
    <dbReference type="NCBI Taxonomy" id="1653434"/>
    <lineage>
        <taxon>Bacteria</taxon>
        <taxon>Bacillati</taxon>
        <taxon>Bacillota</taxon>
        <taxon>Clostridia</taxon>
        <taxon>Lachnospirales</taxon>
        <taxon>Lachnospiraceae</taxon>
        <taxon>Sellimonas</taxon>
    </lineage>
</organism>
<accession>A0A3E3K0Y7</accession>
<feature type="transmembrane region" description="Helical" evidence="9">
    <location>
        <begin position="283"/>
        <end position="305"/>
    </location>
</feature>
<feature type="transmembrane region" description="Helical" evidence="9">
    <location>
        <begin position="218"/>
        <end position="238"/>
    </location>
</feature>
<feature type="transmembrane region" description="Helical" evidence="9">
    <location>
        <begin position="250"/>
        <end position="271"/>
    </location>
</feature>
<proteinExistence type="inferred from homology"/>
<protein>
    <submittedName>
        <fullName evidence="10">2-keto-3-deoxygluconate permease</fullName>
    </submittedName>
</protein>
<evidence type="ECO:0000256" key="5">
    <source>
        <dbReference type="ARBA" id="ARBA00022692"/>
    </source>
</evidence>